<organism evidence="2 3">
    <name type="scientific">Acidiphilium cryptum (strain JF-5)</name>
    <dbReference type="NCBI Taxonomy" id="349163"/>
    <lineage>
        <taxon>Bacteria</taxon>
        <taxon>Pseudomonadati</taxon>
        <taxon>Pseudomonadota</taxon>
        <taxon>Alphaproteobacteria</taxon>
        <taxon>Acetobacterales</taxon>
        <taxon>Acidocellaceae</taxon>
        <taxon>Acidiphilium</taxon>
    </lineage>
</organism>
<protein>
    <recommendedName>
        <fullName evidence="1">Transposase DDE domain-containing protein</fullName>
    </recommendedName>
</protein>
<proteinExistence type="predicted"/>
<keyword evidence="3" id="KW-1185">Reference proteome</keyword>
<dbReference type="EMBL" id="CP000697">
    <property type="protein sequence ID" value="ABQ29325.1"/>
    <property type="molecule type" value="Genomic_DNA"/>
</dbReference>
<accession>A5FUP3</accession>
<dbReference type="KEGG" id="acr:Acry_0096"/>
<dbReference type="AlphaFoldDB" id="A5FUP3"/>
<dbReference type="STRING" id="349163.Acry_0096"/>
<dbReference type="InterPro" id="IPR025668">
    <property type="entry name" value="Tnp_DDE_dom"/>
</dbReference>
<sequence length="78" mass="9352">MRLFLHIGAYWLMWSLRSLMPRRSRWRGIQFDTLRLRLIKLAVRLETLKRSIRLHLPRSMPDQGILGYAPARLPRLVS</sequence>
<gene>
    <name evidence="2" type="ordered locus">Acry_0096</name>
</gene>
<name>A5FUP3_ACICJ</name>
<feature type="domain" description="Transposase DDE" evidence="1">
    <location>
        <begin position="1"/>
        <end position="76"/>
    </location>
</feature>
<evidence type="ECO:0000313" key="3">
    <source>
        <dbReference type="Proteomes" id="UP000000245"/>
    </source>
</evidence>
<dbReference type="Pfam" id="PF13701">
    <property type="entry name" value="DDE_Tnp_1_4"/>
    <property type="match status" value="1"/>
</dbReference>
<dbReference type="HOGENOM" id="CLU_196827_0_0_5"/>
<reference evidence="2 3" key="1">
    <citation type="submission" date="2007-05" db="EMBL/GenBank/DDBJ databases">
        <title>Complete sequence of chromosome of Acidiphilium cryptum JF-5.</title>
        <authorList>
            <consortium name="US DOE Joint Genome Institute"/>
            <person name="Copeland A."/>
            <person name="Lucas S."/>
            <person name="Lapidus A."/>
            <person name="Barry K."/>
            <person name="Detter J.C."/>
            <person name="Glavina del Rio T."/>
            <person name="Hammon N."/>
            <person name="Israni S."/>
            <person name="Dalin E."/>
            <person name="Tice H."/>
            <person name="Pitluck S."/>
            <person name="Sims D."/>
            <person name="Brettin T."/>
            <person name="Bruce D."/>
            <person name="Han C."/>
            <person name="Schmutz J."/>
            <person name="Larimer F."/>
            <person name="Land M."/>
            <person name="Hauser L."/>
            <person name="Kyrpides N."/>
            <person name="Kim E."/>
            <person name="Magnuson T."/>
            <person name="Richardson P."/>
        </authorList>
    </citation>
    <scope>NUCLEOTIDE SEQUENCE [LARGE SCALE GENOMIC DNA]</scope>
    <source>
        <strain evidence="2 3">JF-5</strain>
    </source>
</reference>
<dbReference type="Proteomes" id="UP000000245">
    <property type="component" value="Chromosome"/>
</dbReference>
<evidence type="ECO:0000313" key="2">
    <source>
        <dbReference type="EMBL" id="ABQ29325.1"/>
    </source>
</evidence>
<evidence type="ECO:0000259" key="1">
    <source>
        <dbReference type="Pfam" id="PF13701"/>
    </source>
</evidence>